<dbReference type="InterPro" id="IPR038765">
    <property type="entry name" value="Papain-like_cys_pep_sf"/>
</dbReference>
<evidence type="ECO:0000256" key="1">
    <source>
        <dbReference type="SAM" id="SignalP"/>
    </source>
</evidence>
<dbReference type="SMART" id="SM00460">
    <property type="entry name" value="TGc"/>
    <property type="match status" value="1"/>
</dbReference>
<proteinExistence type="predicted"/>
<feature type="signal peptide" evidence="1">
    <location>
        <begin position="1"/>
        <end position="22"/>
    </location>
</feature>
<evidence type="ECO:0000259" key="2">
    <source>
        <dbReference type="SMART" id="SM00460"/>
    </source>
</evidence>
<dbReference type="Pfam" id="PF13306">
    <property type="entry name" value="LRR_5"/>
    <property type="match status" value="1"/>
</dbReference>
<dbReference type="PANTHER" id="PTHR33490">
    <property type="entry name" value="BLR5614 PROTEIN-RELATED"/>
    <property type="match status" value="1"/>
</dbReference>
<evidence type="ECO:0000313" key="3">
    <source>
        <dbReference type="EMBL" id="AHF23891.1"/>
    </source>
</evidence>
<keyword evidence="1" id="KW-0732">Signal</keyword>
<reference evidence="3" key="1">
    <citation type="journal article" date="2013" name="PLoS ONE">
        <title>Metagenomic insights into the carbohydrate-active enzymes carried by the microorganisms adhering to solid digesta in the rumen of cows.</title>
        <authorList>
            <person name="Wang L."/>
            <person name="Hatem A."/>
            <person name="Catalyurek U.V."/>
            <person name="Morrison M."/>
            <person name="Yu Z."/>
        </authorList>
    </citation>
    <scope>NUCLEOTIDE SEQUENCE</scope>
</reference>
<feature type="domain" description="Transglutaminase-like" evidence="2">
    <location>
        <begin position="234"/>
        <end position="305"/>
    </location>
</feature>
<dbReference type="SUPFAM" id="SSF54001">
    <property type="entry name" value="Cysteine proteinases"/>
    <property type="match status" value="1"/>
</dbReference>
<dbReference type="InterPro" id="IPR026906">
    <property type="entry name" value="LRR_5"/>
</dbReference>
<dbReference type="AlphaFoldDB" id="W0FGU2"/>
<dbReference type="Pfam" id="PF01841">
    <property type="entry name" value="Transglut_core"/>
    <property type="match status" value="1"/>
</dbReference>
<organism evidence="3">
    <name type="scientific">uncultured bacterium Contig1759</name>
    <dbReference type="NCBI Taxonomy" id="1393502"/>
    <lineage>
        <taxon>Bacteria</taxon>
        <taxon>environmental samples</taxon>
    </lineage>
</organism>
<dbReference type="Gene3D" id="3.10.620.30">
    <property type="match status" value="1"/>
</dbReference>
<accession>W0FGU2</accession>
<dbReference type="SUPFAM" id="SSF52058">
    <property type="entry name" value="L domain-like"/>
    <property type="match status" value="1"/>
</dbReference>
<protein>
    <submittedName>
        <fullName evidence="3">Surface antigen BspA-like protein</fullName>
    </submittedName>
</protein>
<feature type="chain" id="PRO_5004789263" evidence="1">
    <location>
        <begin position="23"/>
        <end position="509"/>
    </location>
</feature>
<sequence length="509" mass="56937">MILTKITSAVLALTFGVGTGLADIDLAAQQAAASTKYLEFEPADFTSYDLTTFRGDKITVSVDGPNFCIDCDCSDDIILGLYDAENFELITKTDIHTEGTFSEDFTDDMEEDVLYMINVSYVVEGVIIDAYSNYVILYDGDIEFFKTPNYDYNLESTKELWTDDESLLEYTKPQNDVESDDPVVISYSNDIVGNAQDDWEKVFRIYSFITTQMVYDDVQIEDDITCYQDGAKCLIRRRIAICEGFANVFVALCRAQGIPAAVQFGIGCSTYESLIDVDELESTDSDHAWAAVCLDGEWYYLDPTFDIGGYYEGDAWDDGYIDEANPGYAFYLLPLEAFSFDHKILDADTMHGVEETGSCGANATYEISRDGTLTIYGSGEIKMPDGCNGFNKVVFDPDSNITCIGEDCFIDCDLITMVILPDTVTKIDDGAFYTCEDLEYVYIPEGVTYIGQEAFDFCDELAYIRVPDSCTEIGDWAFDDCGRLYVSVPASLKDFCSGYYLDPMYIEVR</sequence>
<name>W0FGU2_9BACT</name>
<dbReference type="InterPro" id="IPR032675">
    <property type="entry name" value="LRR_dom_sf"/>
</dbReference>
<dbReference type="InterPro" id="IPR002931">
    <property type="entry name" value="Transglutaminase-like"/>
</dbReference>
<dbReference type="Gene3D" id="3.80.10.10">
    <property type="entry name" value="Ribonuclease Inhibitor"/>
    <property type="match status" value="1"/>
</dbReference>
<dbReference type="EMBL" id="KC246778">
    <property type="protein sequence ID" value="AHF23891.1"/>
    <property type="molecule type" value="Genomic_DNA"/>
</dbReference>